<proteinExistence type="predicted"/>
<dbReference type="EMBL" id="JACXVP010000009">
    <property type="protein sequence ID" value="KAG5584285.1"/>
    <property type="molecule type" value="Genomic_DNA"/>
</dbReference>
<accession>A0A9J5X9S5</accession>
<sequence length="43" mass="4748">MTKEVNDPCPEIQSILSPASSSTRGRDFSATPLIYKVLQEHNS</sequence>
<reference evidence="2 3" key="1">
    <citation type="submission" date="2020-09" db="EMBL/GenBank/DDBJ databases">
        <title>De no assembly of potato wild relative species, Solanum commersonii.</title>
        <authorList>
            <person name="Cho K."/>
        </authorList>
    </citation>
    <scope>NUCLEOTIDE SEQUENCE [LARGE SCALE GENOMIC DNA]</scope>
    <source>
        <strain evidence="2">LZ3.2</strain>
        <tissue evidence="2">Leaf</tissue>
    </source>
</reference>
<dbReference type="AlphaFoldDB" id="A0A9J5X9S5"/>
<feature type="non-terminal residue" evidence="2">
    <location>
        <position position="1"/>
    </location>
</feature>
<feature type="region of interest" description="Disordered" evidence="1">
    <location>
        <begin position="1"/>
        <end position="27"/>
    </location>
</feature>
<gene>
    <name evidence="2" type="ORF">H5410_044719</name>
</gene>
<organism evidence="2 3">
    <name type="scientific">Solanum commersonii</name>
    <name type="common">Commerson's wild potato</name>
    <name type="synonym">Commerson's nightshade</name>
    <dbReference type="NCBI Taxonomy" id="4109"/>
    <lineage>
        <taxon>Eukaryota</taxon>
        <taxon>Viridiplantae</taxon>
        <taxon>Streptophyta</taxon>
        <taxon>Embryophyta</taxon>
        <taxon>Tracheophyta</taxon>
        <taxon>Spermatophyta</taxon>
        <taxon>Magnoliopsida</taxon>
        <taxon>eudicotyledons</taxon>
        <taxon>Gunneridae</taxon>
        <taxon>Pentapetalae</taxon>
        <taxon>asterids</taxon>
        <taxon>lamiids</taxon>
        <taxon>Solanales</taxon>
        <taxon>Solanaceae</taxon>
        <taxon>Solanoideae</taxon>
        <taxon>Solaneae</taxon>
        <taxon>Solanum</taxon>
    </lineage>
</organism>
<feature type="compositionally biased region" description="Polar residues" evidence="1">
    <location>
        <begin position="14"/>
        <end position="23"/>
    </location>
</feature>
<evidence type="ECO:0000313" key="3">
    <source>
        <dbReference type="Proteomes" id="UP000824120"/>
    </source>
</evidence>
<comment type="caution">
    <text evidence="2">The sequence shown here is derived from an EMBL/GenBank/DDBJ whole genome shotgun (WGS) entry which is preliminary data.</text>
</comment>
<evidence type="ECO:0000256" key="1">
    <source>
        <dbReference type="SAM" id="MobiDB-lite"/>
    </source>
</evidence>
<dbReference type="Proteomes" id="UP000824120">
    <property type="component" value="Chromosome 9"/>
</dbReference>
<protein>
    <submittedName>
        <fullName evidence="2">Uncharacterized protein</fullName>
    </submittedName>
</protein>
<keyword evidence="3" id="KW-1185">Reference proteome</keyword>
<evidence type="ECO:0000313" key="2">
    <source>
        <dbReference type="EMBL" id="KAG5584285.1"/>
    </source>
</evidence>
<name>A0A9J5X9S5_SOLCO</name>